<comment type="caution">
    <text evidence="3">The sequence shown here is derived from an EMBL/GenBank/DDBJ whole genome shotgun (WGS) entry which is preliminary data.</text>
</comment>
<dbReference type="PANTHER" id="PTHR45138:SF9">
    <property type="entry name" value="DIGUANYLATE CYCLASE DGCM-RELATED"/>
    <property type="match status" value="1"/>
</dbReference>
<evidence type="ECO:0000256" key="1">
    <source>
        <dbReference type="SAM" id="MobiDB-lite"/>
    </source>
</evidence>
<gene>
    <name evidence="3" type="ORF">J4G33_08400</name>
</gene>
<dbReference type="InterPro" id="IPR011990">
    <property type="entry name" value="TPR-like_helical_dom_sf"/>
</dbReference>
<dbReference type="SMART" id="SM00267">
    <property type="entry name" value="GGDEF"/>
    <property type="match status" value="1"/>
</dbReference>
<proteinExistence type="predicted"/>
<dbReference type="CDD" id="cd01949">
    <property type="entry name" value="GGDEF"/>
    <property type="match status" value="1"/>
</dbReference>
<protein>
    <submittedName>
        <fullName evidence="3">Diguanylate cyclase</fullName>
    </submittedName>
</protein>
<dbReference type="Proteomes" id="UP000664209">
    <property type="component" value="Unassembled WGS sequence"/>
</dbReference>
<name>A0A939LTG7_9CELL</name>
<dbReference type="Pfam" id="PF00990">
    <property type="entry name" value="GGDEF"/>
    <property type="match status" value="1"/>
</dbReference>
<dbReference type="InterPro" id="IPR019734">
    <property type="entry name" value="TPR_rpt"/>
</dbReference>
<dbReference type="InterPro" id="IPR000160">
    <property type="entry name" value="GGDEF_dom"/>
</dbReference>
<dbReference type="RefSeq" id="WP_208055481.1">
    <property type="nucleotide sequence ID" value="NZ_JAGEMK010000003.1"/>
</dbReference>
<dbReference type="SUPFAM" id="SSF48452">
    <property type="entry name" value="TPR-like"/>
    <property type="match status" value="2"/>
</dbReference>
<dbReference type="PROSITE" id="PS50887">
    <property type="entry name" value="GGDEF"/>
    <property type="match status" value="1"/>
</dbReference>
<dbReference type="GO" id="GO:1902201">
    <property type="term" value="P:negative regulation of bacterial-type flagellum-dependent cell motility"/>
    <property type="evidence" value="ECO:0007669"/>
    <property type="project" value="TreeGrafter"/>
</dbReference>
<dbReference type="SUPFAM" id="SSF55073">
    <property type="entry name" value="Nucleotide cyclase"/>
    <property type="match status" value="1"/>
</dbReference>
<dbReference type="PANTHER" id="PTHR45138">
    <property type="entry name" value="REGULATORY COMPONENTS OF SENSORY TRANSDUCTION SYSTEM"/>
    <property type="match status" value="1"/>
</dbReference>
<dbReference type="NCBIfam" id="TIGR00254">
    <property type="entry name" value="GGDEF"/>
    <property type="match status" value="1"/>
</dbReference>
<organism evidence="3 4">
    <name type="scientific">Actinotalea soli</name>
    <dbReference type="NCBI Taxonomy" id="2819234"/>
    <lineage>
        <taxon>Bacteria</taxon>
        <taxon>Bacillati</taxon>
        <taxon>Actinomycetota</taxon>
        <taxon>Actinomycetes</taxon>
        <taxon>Micrococcales</taxon>
        <taxon>Cellulomonadaceae</taxon>
        <taxon>Actinotalea</taxon>
    </lineage>
</organism>
<dbReference type="EMBL" id="JAGEMK010000003">
    <property type="protein sequence ID" value="MBO1751819.1"/>
    <property type="molecule type" value="Genomic_DNA"/>
</dbReference>
<dbReference type="InterPro" id="IPR029787">
    <property type="entry name" value="Nucleotide_cyclase"/>
</dbReference>
<accession>A0A939LTG7</accession>
<dbReference type="GO" id="GO:0052621">
    <property type="term" value="F:diguanylate cyclase activity"/>
    <property type="evidence" value="ECO:0007669"/>
    <property type="project" value="TreeGrafter"/>
</dbReference>
<dbReference type="GO" id="GO:0005886">
    <property type="term" value="C:plasma membrane"/>
    <property type="evidence" value="ECO:0007669"/>
    <property type="project" value="TreeGrafter"/>
</dbReference>
<evidence type="ECO:0000259" key="2">
    <source>
        <dbReference type="PROSITE" id="PS50887"/>
    </source>
</evidence>
<dbReference type="Gene3D" id="3.30.70.270">
    <property type="match status" value="1"/>
</dbReference>
<dbReference type="Gene3D" id="1.25.40.10">
    <property type="entry name" value="Tetratricopeptide repeat domain"/>
    <property type="match status" value="2"/>
</dbReference>
<feature type="compositionally biased region" description="Polar residues" evidence="1">
    <location>
        <begin position="1"/>
        <end position="16"/>
    </location>
</feature>
<feature type="domain" description="GGDEF" evidence="2">
    <location>
        <begin position="400"/>
        <end position="538"/>
    </location>
</feature>
<reference evidence="3" key="1">
    <citation type="submission" date="2021-03" db="EMBL/GenBank/DDBJ databases">
        <title>Actinotalea soli sp. nov., isolated from soil.</title>
        <authorList>
            <person name="Ping W."/>
            <person name="Zhang J."/>
        </authorList>
    </citation>
    <scope>NUCLEOTIDE SEQUENCE</scope>
    <source>
        <strain evidence="3">BY-33</strain>
    </source>
</reference>
<dbReference type="AlphaFoldDB" id="A0A939LTG7"/>
<evidence type="ECO:0000313" key="3">
    <source>
        <dbReference type="EMBL" id="MBO1751819.1"/>
    </source>
</evidence>
<dbReference type="FunFam" id="3.30.70.270:FF:000001">
    <property type="entry name" value="Diguanylate cyclase domain protein"/>
    <property type="match status" value="1"/>
</dbReference>
<dbReference type="SMART" id="SM00028">
    <property type="entry name" value="TPR"/>
    <property type="match status" value="5"/>
</dbReference>
<keyword evidence="4" id="KW-1185">Reference proteome</keyword>
<evidence type="ECO:0000313" key="4">
    <source>
        <dbReference type="Proteomes" id="UP000664209"/>
    </source>
</evidence>
<dbReference type="InterPro" id="IPR043128">
    <property type="entry name" value="Rev_trsase/Diguanyl_cyclase"/>
</dbReference>
<feature type="region of interest" description="Disordered" evidence="1">
    <location>
        <begin position="1"/>
        <end position="20"/>
    </location>
</feature>
<dbReference type="GO" id="GO:0043709">
    <property type="term" value="P:cell adhesion involved in single-species biofilm formation"/>
    <property type="evidence" value="ECO:0007669"/>
    <property type="project" value="TreeGrafter"/>
</dbReference>
<sequence>MTTSPAPGCPATTTSTDDVRSAAELDRVLAQIEETRGVLVEGSLDEVAQIERRAEDLGDVELQWRARLVRADILERQGQLDEAAKLLWQANEFALSHGRRRLLARSHFLLARTHRDLGDMPSYLEHTVDAVENLADEDPAALRALYVTRLADALAESGSLDAARVRYRQAEDIAVDAGDSTRRVLTLNNLAYVEYLNGEPERAQVAMDRLRRICTEEGIPLDAHTLDTIACIELALGRHADAKHSARASIEVHRSVDVPEVSGLPELLLTLAVAQRHLGEHAAAQESLDEARSLCEQHGLASARVQVDEQQAELFAATGRFEEAFEAHKAFHRAERALMSQQREAQARVRQAMFETSEARQQADQFRDQARRDPLTGLYNRRYVNESLPSLLAGGTGEDVPIVAALLDLDHFKRVNDTRSHQTGDEVLEVVARIFSATVTELVSSSASTNAFAARMGGEEFLVVLTGLPPRDAQVHLERLRRRVAEHDWEPLTGDLPVTVSIGVAVAGRDTQSTLLRRADDALYEAKRAGRNTVRRAD</sequence>
<dbReference type="InterPro" id="IPR050469">
    <property type="entry name" value="Diguanylate_Cyclase"/>
</dbReference>